<organism evidence="1 2">
    <name type="scientific">Candidatus Fukatsuia symbiotica</name>
    <dbReference type="NCBI Taxonomy" id="1878942"/>
    <lineage>
        <taxon>Bacteria</taxon>
        <taxon>Pseudomonadati</taxon>
        <taxon>Pseudomonadota</taxon>
        <taxon>Gammaproteobacteria</taxon>
        <taxon>Enterobacterales</taxon>
        <taxon>Yersiniaceae</taxon>
        <taxon>Candidatus Fukatsuia</taxon>
    </lineage>
</organism>
<dbReference type="EMBL" id="CP021659">
    <property type="protein sequence ID" value="AWK13997.1"/>
    <property type="molecule type" value="Genomic_DNA"/>
</dbReference>
<reference evidence="1 2" key="1">
    <citation type="submission" date="2017-05" db="EMBL/GenBank/DDBJ databases">
        <title>Genome sequence of Candidatus Fukatsuia symbiotica and Candidatus Hamiltonella defensa from Acyrthosiphon pisum strain 5D.</title>
        <authorList>
            <person name="Patel V.A."/>
            <person name="Chevignon G."/>
            <person name="Russell J.A."/>
            <person name="Oliver K.M."/>
        </authorList>
    </citation>
    <scope>NUCLEOTIDE SEQUENCE [LARGE SCALE GENOMIC DNA]</scope>
    <source>
        <strain evidence="1 2">5D</strain>
    </source>
</reference>
<proteinExistence type="predicted"/>
<dbReference type="Proteomes" id="UP000261875">
    <property type="component" value="Chromosome"/>
</dbReference>
<gene>
    <name evidence="1" type="ORF">CCS41_05085</name>
</gene>
<evidence type="ECO:0000313" key="2">
    <source>
        <dbReference type="Proteomes" id="UP000261875"/>
    </source>
</evidence>
<evidence type="ECO:0000313" key="1">
    <source>
        <dbReference type="EMBL" id="AWK13997.1"/>
    </source>
</evidence>
<dbReference type="STRING" id="1878942.GCA_900128755_01230"/>
<sequence length="123" mass="14376">MDMDLVMTRNLQLFVKLAELPCKAVASCMEWRIGQRAVFIEIKQQRLLLTTGRLKAMPSLDELRTLQQRWRLERFQGIPQRIYRLGTGIMVSCCPHAAAGAEFWYQLYKQQCVLLRSLQGEWS</sequence>
<dbReference type="OrthoDB" id="6469765at2"/>
<dbReference type="KEGG" id="fsm:CCS41_05085"/>
<dbReference type="RefSeq" id="WP_072550234.1">
    <property type="nucleotide sequence ID" value="NZ_CP021659.1"/>
</dbReference>
<name>A0A2U8I4C9_9GAMM</name>
<accession>A0A2U8I4C9</accession>
<protein>
    <submittedName>
        <fullName evidence="1">Type III secretion system protein</fullName>
    </submittedName>
</protein>
<dbReference type="AlphaFoldDB" id="A0A2U8I4C9"/>
<keyword evidence="2" id="KW-1185">Reference proteome</keyword>